<dbReference type="EMBL" id="JABBFX010000001">
    <property type="protein sequence ID" value="NML43266.1"/>
    <property type="molecule type" value="Genomic_DNA"/>
</dbReference>
<gene>
    <name evidence="6" type="ORF">HHL11_05855</name>
</gene>
<comment type="subunit">
    <text evidence="3">Homotrimer.</text>
</comment>
<evidence type="ECO:0000313" key="6">
    <source>
        <dbReference type="EMBL" id="NML43266.1"/>
    </source>
</evidence>
<sequence length="216" mass="21896">MNTFAPDSWPTALPLVAILRGIEAREAAAHAHALLDAGFDCIEVPTNSPNWADSVRTIVQVAGQRAVVGAGTVLDAAHLAALLQAGGRMAISPHTDTALIADAAARGLFVLPGAMTASEVFAARKAGAHAVKLFPAGNLGPAYVKALRAVLPPALPLLAVGGVTPANLGDFLAAGCAGAGLGSDLYRPGQSAQDTGARARDFVAAFRAARPQRQTP</sequence>
<dbReference type="AlphaFoldDB" id="A0A848GX75"/>
<dbReference type="GO" id="GO:0008674">
    <property type="term" value="F:2-dehydro-3-deoxy-6-phosphogalactonate aldolase activity"/>
    <property type="evidence" value="ECO:0007669"/>
    <property type="project" value="UniProtKB-EC"/>
</dbReference>
<dbReference type="Pfam" id="PF01081">
    <property type="entry name" value="Aldolase"/>
    <property type="match status" value="1"/>
</dbReference>
<dbReference type="Gene3D" id="3.20.20.70">
    <property type="entry name" value="Aldolase class I"/>
    <property type="match status" value="1"/>
</dbReference>
<dbReference type="InterPro" id="IPR000887">
    <property type="entry name" value="Aldlse_KDPG_KHG"/>
</dbReference>
<evidence type="ECO:0000313" key="7">
    <source>
        <dbReference type="Proteomes" id="UP000541185"/>
    </source>
</evidence>
<keyword evidence="4 6" id="KW-0456">Lyase</keyword>
<reference evidence="6 7" key="1">
    <citation type="submission" date="2020-04" db="EMBL/GenBank/DDBJ databases">
        <title>Ramlibacter sp. G-1-2-2 isolated from soil.</title>
        <authorList>
            <person name="Dahal R.H."/>
        </authorList>
    </citation>
    <scope>NUCLEOTIDE SEQUENCE [LARGE SCALE GENOMIC DNA]</scope>
    <source>
        <strain evidence="6 7">G-1-2-2</strain>
    </source>
</reference>
<dbReference type="PROSITE" id="PS00160">
    <property type="entry name" value="ALDOLASE_KDPG_KHG_2"/>
    <property type="match status" value="1"/>
</dbReference>
<comment type="caution">
    <text evidence="6">The sequence shown here is derived from an EMBL/GenBank/DDBJ whole genome shotgun (WGS) entry which is preliminary data.</text>
</comment>
<evidence type="ECO:0000256" key="5">
    <source>
        <dbReference type="ARBA" id="ARBA00023277"/>
    </source>
</evidence>
<keyword evidence="5" id="KW-0119">Carbohydrate metabolism</keyword>
<accession>A0A848GX75</accession>
<dbReference type="CDD" id="cd00452">
    <property type="entry name" value="KDPG_aldolase"/>
    <property type="match status" value="1"/>
</dbReference>
<protein>
    <submittedName>
        <fullName evidence="6">2-dehydro-3-deoxy-6-phosphogalactonate aldolase</fullName>
        <ecNumber evidence="6">4.1.2.21</ecNumber>
    </submittedName>
</protein>
<dbReference type="PANTHER" id="PTHR30246">
    <property type="entry name" value="2-KETO-3-DEOXY-6-PHOSPHOGLUCONATE ALDOLASE"/>
    <property type="match status" value="1"/>
</dbReference>
<evidence type="ECO:0000256" key="4">
    <source>
        <dbReference type="ARBA" id="ARBA00023239"/>
    </source>
</evidence>
<comment type="similarity">
    <text evidence="2">Belongs to the KHG/KDPG aldolase family.</text>
</comment>
<organism evidence="6 7">
    <name type="scientific">Ramlibacter agri</name>
    <dbReference type="NCBI Taxonomy" id="2728837"/>
    <lineage>
        <taxon>Bacteria</taxon>
        <taxon>Pseudomonadati</taxon>
        <taxon>Pseudomonadota</taxon>
        <taxon>Betaproteobacteria</taxon>
        <taxon>Burkholderiales</taxon>
        <taxon>Comamonadaceae</taxon>
        <taxon>Ramlibacter</taxon>
    </lineage>
</organism>
<keyword evidence="7" id="KW-1185">Reference proteome</keyword>
<evidence type="ECO:0000256" key="1">
    <source>
        <dbReference type="ARBA" id="ARBA00004761"/>
    </source>
</evidence>
<evidence type="ECO:0000256" key="2">
    <source>
        <dbReference type="ARBA" id="ARBA00006906"/>
    </source>
</evidence>
<evidence type="ECO:0000256" key="3">
    <source>
        <dbReference type="ARBA" id="ARBA00011233"/>
    </source>
</evidence>
<dbReference type="InterPro" id="IPR031338">
    <property type="entry name" value="KDPG/KHG_AS_2"/>
</dbReference>
<proteinExistence type="inferred from homology"/>
<dbReference type="NCBIfam" id="NF006600">
    <property type="entry name" value="PRK09140.1"/>
    <property type="match status" value="1"/>
</dbReference>
<dbReference type="InterPro" id="IPR013785">
    <property type="entry name" value="Aldolase_TIM"/>
</dbReference>
<dbReference type="SUPFAM" id="SSF51569">
    <property type="entry name" value="Aldolase"/>
    <property type="match status" value="1"/>
</dbReference>
<dbReference type="Proteomes" id="UP000541185">
    <property type="component" value="Unassembled WGS sequence"/>
</dbReference>
<dbReference type="RefSeq" id="WP_169417486.1">
    <property type="nucleotide sequence ID" value="NZ_JABBFX010000001.1"/>
</dbReference>
<comment type="pathway">
    <text evidence="1">Carbohydrate acid metabolism.</text>
</comment>
<name>A0A848GX75_9BURK</name>
<dbReference type="PANTHER" id="PTHR30246:SF1">
    <property type="entry name" value="2-DEHYDRO-3-DEOXY-6-PHOSPHOGALACTONATE ALDOLASE-RELATED"/>
    <property type="match status" value="1"/>
</dbReference>
<dbReference type="EC" id="4.1.2.21" evidence="6"/>